<evidence type="ECO:0000313" key="2">
    <source>
        <dbReference type="EMBL" id="GAA1506099.1"/>
    </source>
</evidence>
<sequence>MTVLVPSKAMLVDEPGGGERIGADLLLRGLRGLQGRRDNDESSVLPVEGTACGGEGGGLAGAGRAFDNEYACVAGQSSHDVPLRGAEMVGSSDAGFSSDRLLRALP</sequence>
<feature type="region of interest" description="Disordered" evidence="1">
    <location>
        <begin position="86"/>
        <end position="106"/>
    </location>
</feature>
<evidence type="ECO:0000256" key="1">
    <source>
        <dbReference type="SAM" id="MobiDB-lite"/>
    </source>
</evidence>
<dbReference type="EMBL" id="BAAAOR010000007">
    <property type="protein sequence ID" value="GAA1506099.1"/>
    <property type="molecule type" value="Genomic_DNA"/>
</dbReference>
<organism evidence="2 3">
    <name type="scientific">Nocardioides humi</name>
    <dbReference type="NCBI Taxonomy" id="449461"/>
    <lineage>
        <taxon>Bacteria</taxon>
        <taxon>Bacillati</taxon>
        <taxon>Actinomycetota</taxon>
        <taxon>Actinomycetes</taxon>
        <taxon>Propionibacteriales</taxon>
        <taxon>Nocardioidaceae</taxon>
        <taxon>Nocardioides</taxon>
    </lineage>
</organism>
<keyword evidence="3" id="KW-1185">Reference proteome</keyword>
<dbReference type="Proteomes" id="UP001500842">
    <property type="component" value="Unassembled WGS sequence"/>
</dbReference>
<proteinExistence type="predicted"/>
<accession>A0ABN1ZWK9</accession>
<evidence type="ECO:0000313" key="3">
    <source>
        <dbReference type="Proteomes" id="UP001500842"/>
    </source>
</evidence>
<gene>
    <name evidence="2" type="ORF">GCM10009788_07320</name>
</gene>
<protein>
    <submittedName>
        <fullName evidence="2">Uncharacterized protein</fullName>
    </submittedName>
</protein>
<name>A0ABN1ZWK9_9ACTN</name>
<reference evidence="2 3" key="1">
    <citation type="journal article" date="2019" name="Int. J. Syst. Evol. Microbiol.">
        <title>The Global Catalogue of Microorganisms (GCM) 10K type strain sequencing project: providing services to taxonomists for standard genome sequencing and annotation.</title>
        <authorList>
            <consortium name="The Broad Institute Genomics Platform"/>
            <consortium name="The Broad Institute Genome Sequencing Center for Infectious Disease"/>
            <person name="Wu L."/>
            <person name="Ma J."/>
        </authorList>
    </citation>
    <scope>NUCLEOTIDE SEQUENCE [LARGE SCALE GENOMIC DNA]</scope>
    <source>
        <strain evidence="2 3">JCM 14942</strain>
    </source>
</reference>
<comment type="caution">
    <text evidence="2">The sequence shown here is derived from an EMBL/GenBank/DDBJ whole genome shotgun (WGS) entry which is preliminary data.</text>
</comment>